<protein>
    <submittedName>
        <fullName evidence="1">Uncharacterized protein</fullName>
    </submittedName>
</protein>
<evidence type="ECO:0000313" key="2">
    <source>
        <dbReference type="Proteomes" id="UP001430953"/>
    </source>
</evidence>
<reference evidence="1 2" key="1">
    <citation type="submission" date="2023-03" db="EMBL/GenBank/DDBJ databases">
        <title>High recombination rates correlate with genetic variation in Cardiocondyla obscurior ants.</title>
        <authorList>
            <person name="Errbii M."/>
        </authorList>
    </citation>
    <scope>NUCLEOTIDE SEQUENCE [LARGE SCALE GENOMIC DNA]</scope>
    <source>
        <strain evidence="1">Alpha-2009</strain>
        <tissue evidence="1">Whole body</tissue>
    </source>
</reference>
<accession>A0AAW2FDT0</accession>
<name>A0AAW2FDT0_9HYME</name>
<dbReference type="Proteomes" id="UP001430953">
    <property type="component" value="Unassembled WGS sequence"/>
</dbReference>
<keyword evidence="2" id="KW-1185">Reference proteome</keyword>
<proteinExistence type="predicted"/>
<dbReference type="AlphaFoldDB" id="A0AAW2FDT0"/>
<dbReference type="EMBL" id="JADYXP020000012">
    <property type="protein sequence ID" value="KAL0112916.1"/>
    <property type="molecule type" value="Genomic_DNA"/>
</dbReference>
<comment type="caution">
    <text evidence="1">The sequence shown here is derived from an EMBL/GenBank/DDBJ whole genome shotgun (WGS) entry which is preliminary data.</text>
</comment>
<organism evidence="1 2">
    <name type="scientific">Cardiocondyla obscurior</name>
    <dbReference type="NCBI Taxonomy" id="286306"/>
    <lineage>
        <taxon>Eukaryota</taxon>
        <taxon>Metazoa</taxon>
        <taxon>Ecdysozoa</taxon>
        <taxon>Arthropoda</taxon>
        <taxon>Hexapoda</taxon>
        <taxon>Insecta</taxon>
        <taxon>Pterygota</taxon>
        <taxon>Neoptera</taxon>
        <taxon>Endopterygota</taxon>
        <taxon>Hymenoptera</taxon>
        <taxon>Apocrita</taxon>
        <taxon>Aculeata</taxon>
        <taxon>Formicoidea</taxon>
        <taxon>Formicidae</taxon>
        <taxon>Myrmicinae</taxon>
        <taxon>Cardiocondyla</taxon>
    </lineage>
</organism>
<sequence length="62" mass="6788">MSTSLLSGSTFTSKSIVFLFLFPNQYGLPLLSPIAGITRDDFSYPTVHISEKTLPSGDCIFQ</sequence>
<gene>
    <name evidence="1" type="ORF">PUN28_012280</name>
</gene>
<evidence type="ECO:0000313" key="1">
    <source>
        <dbReference type="EMBL" id="KAL0112916.1"/>
    </source>
</evidence>